<gene>
    <name evidence="3" type="ORF">CC80DRAFT_411775</name>
</gene>
<accession>A0A6A5U7T2</accession>
<evidence type="ECO:0000256" key="1">
    <source>
        <dbReference type="ARBA" id="ARBA00007355"/>
    </source>
</evidence>
<organism evidence="3 4">
    <name type="scientific">Byssothecium circinans</name>
    <dbReference type="NCBI Taxonomy" id="147558"/>
    <lineage>
        <taxon>Eukaryota</taxon>
        <taxon>Fungi</taxon>
        <taxon>Dikarya</taxon>
        <taxon>Ascomycota</taxon>
        <taxon>Pezizomycotina</taxon>
        <taxon>Dothideomycetes</taxon>
        <taxon>Pleosporomycetidae</taxon>
        <taxon>Pleosporales</taxon>
        <taxon>Massarineae</taxon>
        <taxon>Massarinaceae</taxon>
        <taxon>Byssothecium</taxon>
    </lineage>
</organism>
<evidence type="ECO:0000256" key="2">
    <source>
        <dbReference type="SAM" id="MobiDB-lite"/>
    </source>
</evidence>
<evidence type="ECO:0000313" key="4">
    <source>
        <dbReference type="Proteomes" id="UP000800035"/>
    </source>
</evidence>
<dbReference type="Pfam" id="PF05071">
    <property type="entry name" value="NDUFA12"/>
    <property type="match status" value="1"/>
</dbReference>
<dbReference type="GO" id="GO:0005739">
    <property type="term" value="C:mitochondrion"/>
    <property type="evidence" value="ECO:0007669"/>
    <property type="project" value="TreeGrafter"/>
</dbReference>
<dbReference type="OrthoDB" id="10255576at2759"/>
<name>A0A6A5U7T2_9PLEO</name>
<comment type="similarity">
    <text evidence="1">Belongs to the complex I NDUFA12 subunit family.</text>
</comment>
<dbReference type="Proteomes" id="UP000800035">
    <property type="component" value="Unassembled WGS sequence"/>
</dbReference>
<keyword evidence="4" id="KW-1185">Reference proteome</keyword>
<reference evidence="3" key="1">
    <citation type="journal article" date="2020" name="Stud. Mycol.">
        <title>101 Dothideomycetes genomes: a test case for predicting lifestyles and emergence of pathogens.</title>
        <authorList>
            <person name="Haridas S."/>
            <person name="Albert R."/>
            <person name="Binder M."/>
            <person name="Bloem J."/>
            <person name="Labutti K."/>
            <person name="Salamov A."/>
            <person name="Andreopoulos B."/>
            <person name="Baker S."/>
            <person name="Barry K."/>
            <person name="Bills G."/>
            <person name="Bluhm B."/>
            <person name="Cannon C."/>
            <person name="Castanera R."/>
            <person name="Culley D."/>
            <person name="Daum C."/>
            <person name="Ezra D."/>
            <person name="Gonzalez J."/>
            <person name="Henrissat B."/>
            <person name="Kuo A."/>
            <person name="Liang C."/>
            <person name="Lipzen A."/>
            <person name="Lutzoni F."/>
            <person name="Magnuson J."/>
            <person name="Mondo S."/>
            <person name="Nolan M."/>
            <person name="Ohm R."/>
            <person name="Pangilinan J."/>
            <person name="Park H.-J."/>
            <person name="Ramirez L."/>
            <person name="Alfaro M."/>
            <person name="Sun H."/>
            <person name="Tritt A."/>
            <person name="Yoshinaga Y."/>
            <person name="Zwiers L.-H."/>
            <person name="Turgeon B."/>
            <person name="Goodwin S."/>
            <person name="Spatafora J."/>
            <person name="Crous P."/>
            <person name="Grigoriev I."/>
        </authorList>
    </citation>
    <scope>NUCLEOTIDE SEQUENCE</scope>
    <source>
        <strain evidence="3">CBS 675.92</strain>
    </source>
</reference>
<dbReference type="PANTHER" id="PTHR32470">
    <property type="entry name" value="ADH DEHYDROGENASE [UBIQUINONE] 1 ALPHA SUBCOMPLEX ASSEMBLY FACTOR 2"/>
    <property type="match status" value="1"/>
</dbReference>
<feature type="compositionally biased region" description="Basic and acidic residues" evidence="2">
    <location>
        <begin position="127"/>
        <end position="145"/>
    </location>
</feature>
<dbReference type="PANTHER" id="PTHR32470:SF2">
    <property type="entry name" value="NADH DEHYDROGENASE [UBIQUINONE] 1 ALPHA SUBCOMPLEX ASSEMBLY FACTOR 2"/>
    <property type="match status" value="1"/>
</dbReference>
<proteinExistence type="inferred from homology"/>
<dbReference type="EMBL" id="ML976990">
    <property type="protein sequence ID" value="KAF1957187.1"/>
    <property type="molecule type" value="Genomic_DNA"/>
</dbReference>
<dbReference type="InterPro" id="IPR052618">
    <property type="entry name" value="ComplexI_NDUFA12"/>
</dbReference>
<protein>
    <submittedName>
        <fullName evidence="3">Uncharacterized protein</fullName>
    </submittedName>
</protein>
<feature type="region of interest" description="Disordered" evidence="2">
    <location>
        <begin position="110"/>
        <end position="207"/>
    </location>
</feature>
<dbReference type="GO" id="GO:0032981">
    <property type="term" value="P:mitochondrial respiratory chain complex I assembly"/>
    <property type="evidence" value="ECO:0007669"/>
    <property type="project" value="TreeGrafter"/>
</dbReference>
<dbReference type="GO" id="GO:0045271">
    <property type="term" value="C:respiratory chain complex I"/>
    <property type="evidence" value="ECO:0007669"/>
    <property type="project" value="InterPro"/>
</dbReference>
<sequence>MGTHPGPIRRLWYQWKMMQLPWRRRWLVGFDLKGNTYWEFKDALHSHRNRRIVKYSAWIHHGDVNVPPQWMQWLRHTRFDPPSIADQQADIYRQDRMKVLAAEADARWAAKPSALDAPDKQQPVHMLESRDPDAGIKQSSDKEVRASTSEEQDVIEEQQTGDAPTVKTRKYMRTEPKDSPWKQAAKGNPGDEWQPTSWSPGPARRRA</sequence>
<evidence type="ECO:0000313" key="3">
    <source>
        <dbReference type="EMBL" id="KAF1957187.1"/>
    </source>
</evidence>
<dbReference type="AlphaFoldDB" id="A0A6A5U7T2"/>
<dbReference type="InterPro" id="IPR007763">
    <property type="entry name" value="NDUFA12"/>
</dbReference>